<keyword evidence="1" id="KW-1133">Transmembrane helix</keyword>
<sequence length="40" mass="4965">MLFHFCKLSYPHCLTCLIIFLYLSRFMISWLLFSSWMRES</sequence>
<feature type="transmembrane region" description="Helical" evidence="1">
    <location>
        <begin position="12"/>
        <end position="33"/>
    </location>
</feature>
<dbReference type="EMBL" id="GBRH01187174">
    <property type="protein sequence ID" value="JAE10722.1"/>
    <property type="molecule type" value="Transcribed_RNA"/>
</dbReference>
<reference evidence="2" key="2">
    <citation type="journal article" date="2015" name="Data Brief">
        <title>Shoot transcriptome of the giant reed, Arundo donax.</title>
        <authorList>
            <person name="Barrero R.A."/>
            <person name="Guerrero F.D."/>
            <person name="Moolhuijzen P."/>
            <person name="Goolsby J.A."/>
            <person name="Tidwell J."/>
            <person name="Bellgard S.E."/>
            <person name="Bellgard M.I."/>
        </authorList>
    </citation>
    <scope>NUCLEOTIDE SEQUENCE</scope>
    <source>
        <tissue evidence="2">Shoot tissue taken approximately 20 cm above the soil surface</tissue>
    </source>
</reference>
<proteinExistence type="predicted"/>
<evidence type="ECO:0000256" key="1">
    <source>
        <dbReference type="SAM" id="Phobius"/>
    </source>
</evidence>
<keyword evidence="1" id="KW-0812">Transmembrane</keyword>
<accession>A0A0A9FEE4</accession>
<organism evidence="2">
    <name type="scientific">Arundo donax</name>
    <name type="common">Giant reed</name>
    <name type="synonym">Donax arundinaceus</name>
    <dbReference type="NCBI Taxonomy" id="35708"/>
    <lineage>
        <taxon>Eukaryota</taxon>
        <taxon>Viridiplantae</taxon>
        <taxon>Streptophyta</taxon>
        <taxon>Embryophyta</taxon>
        <taxon>Tracheophyta</taxon>
        <taxon>Spermatophyta</taxon>
        <taxon>Magnoliopsida</taxon>
        <taxon>Liliopsida</taxon>
        <taxon>Poales</taxon>
        <taxon>Poaceae</taxon>
        <taxon>PACMAD clade</taxon>
        <taxon>Arundinoideae</taxon>
        <taxon>Arundineae</taxon>
        <taxon>Arundo</taxon>
    </lineage>
</organism>
<protein>
    <submittedName>
        <fullName evidence="2">Uncharacterized protein</fullName>
    </submittedName>
</protein>
<keyword evidence="1" id="KW-0472">Membrane</keyword>
<evidence type="ECO:0000313" key="2">
    <source>
        <dbReference type="EMBL" id="JAE10722.1"/>
    </source>
</evidence>
<reference evidence="2" key="1">
    <citation type="submission" date="2014-09" db="EMBL/GenBank/DDBJ databases">
        <authorList>
            <person name="Magalhaes I.L.F."/>
            <person name="Oliveira U."/>
            <person name="Santos F.R."/>
            <person name="Vidigal T.H.D.A."/>
            <person name="Brescovit A.D."/>
            <person name="Santos A.J."/>
        </authorList>
    </citation>
    <scope>NUCLEOTIDE SEQUENCE</scope>
    <source>
        <tissue evidence="2">Shoot tissue taken approximately 20 cm above the soil surface</tissue>
    </source>
</reference>
<name>A0A0A9FEE4_ARUDO</name>
<dbReference type="AlphaFoldDB" id="A0A0A9FEE4"/>